<dbReference type="PANTHER" id="PTHR43014:SF5">
    <property type="entry name" value="GLUTATHIONE REDUCTASE (NADPH)"/>
    <property type="match status" value="1"/>
</dbReference>
<dbReference type="Pfam" id="PF02852">
    <property type="entry name" value="Pyr_redox_dim"/>
    <property type="match status" value="1"/>
</dbReference>
<sequence>MNKTDSFDLVVIGAGTGGASVARPCAKAGWKVAIIDSLPYGGTCMLRGCDPKKMLVAVTEGKDWTERMKEKGLQSNGTSIDWAKMITFKRTFTDPGPMYMEQGLEEAGVVTLHGATRFNAPGVIQVGDRELHAKNIHIATGARPMTLDIPGEEFLTTSTQFLELQSLPPRVVFVGGGFIAFEFAHISKRSGAAEVTILQRSKHPLVQFDADLVDLQMSRSRELGIDIRCESCVEKVVRNGDELLVEFVTPDGRDTVTCDLVVHGAGRVPNIDALNLEVANVEVGRRGIKVNDYMRSVSNPAVFAAGDCADTGAPNLTPVSANEGRIAAKNILAGEDAHPIKYPPIPSVVFTLPPVARVGLLEDEAHQQGIEFDARFQQTGGWYSSMRVGEKYSAYKVLVEKGTGRIVGAHLIGPGAEEQINLFAMAMGAGLSANQLKAVIFAYPSYASDLGSMV</sequence>
<evidence type="ECO:0000256" key="1">
    <source>
        <dbReference type="ARBA" id="ARBA00007532"/>
    </source>
</evidence>
<evidence type="ECO:0000256" key="2">
    <source>
        <dbReference type="ARBA" id="ARBA00022630"/>
    </source>
</evidence>
<organism evidence="6">
    <name type="scientific">hydrothermal vent metagenome</name>
    <dbReference type="NCBI Taxonomy" id="652676"/>
    <lineage>
        <taxon>unclassified sequences</taxon>
        <taxon>metagenomes</taxon>
        <taxon>ecological metagenomes</taxon>
    </lineage>
</organism>
<dbReference type="PRINTS" id="PR00411">
    <property type="entry name" value="PNDRDTASEI"/>
</dbReference>
<dbReference type="SUPFAM" id="SSF55424">
    <property type="entry name" value="FAD/NAD-linked reductases, dimerisation (C-terminal) domain"/>
    <property type="match status" value="1"/>
</dbReference>
<dbReference type="InterPro" id="IPR004099">
    <property type="entry name" value="Pyr_nucl-diS_OxRdtase_dimer"/>
</dbReference>
<dbReference type="GO" id="GO:0016491">
    <property type="term" value="F:oxidoreductase activity"/>
    <property type="evidence" value="ECO:0007669"/>
    <property type="project" value="InterPro"/>
</dbReference>
<protein>
    <submittedName>
        <fullName evidence="6">Similar to glutathione reductase</fullName>
    </submittedName>
</protein>
<feature type="domain" description="FAD/NAD(P)-binding" evidence="5">
    <location>
        <begin position="7"/>
        <end position="324"/>
    </location>
</feature>
<comment type="similarity">
    <text evidence="1">Belongs to the class-I pyridine nucleotide-disulfide oxidoreductase family.</text>
</comment>
<dbReference type="PIRSF" id="PIRSF000350">
    <property type="entry name" value="Mercury_reductase_MerA"/>
    <property type="match status" value="1"/>
</dbReference>
<dbReference type="InterPro" id="IPR016156">
    <property type="entry name" value="FAD/NAD-linked_Rdtase_dimer_sf"/>
</dbReference>
<name>A0A3B0Z243_9ZZZZ</name>
<dbReference type="PRINTS" id="PR00368">
    <property type="entry name" value="FADPNR"/>
</dbReference>
<accession>A0A3B0Z243</accession>
<keyword evidence="3" id="KW-0274">FAD</keyword>
<evidence type="ECO:0000259" key="4">
    <source>
        <dbReference type="Pfam" id="PF02852"/>
    </source>
</evidence>
<reference evidence="6" key="1">
    <citation type="submission" date="2018-06" db="EMBL/GenBank/DDBJ databases">
        <authorList>
            <person name="Zhirakovskaya E."/>
        </authorList>
    </citation>
    <scope>NUCLEOTIDE SEQUENCE</scope>
</reference>
<evidence type="ECO:0000313" key="6">
    <source>
        <dbReference type="EMBL" id="VAW74786.1"/>
    </source>
</evidence>
<keyword evidence="2" id="KW-0285">Flavoprotein</keyword>
<dbReference type="InterPro" id="IPR001100">
    <property type="entry name" value="Pyr_nuc-diS_OxRdtase"/>
</dbReference>
<dbReference type="InterPro" id="IPR036188">
    <property type="entry name" value="FAD/NAD-bd_sf"/>
</dbReference>
<dbReference type="Gene3D" id="3.30.390.30">
    <property type="match status" value="1"/>
</dbReference>
<evidence type="ECO:0000259" key="5">
    <source>
        <dbReference type="Pfam" id="PF07992"/>
    </source>
</evidence>
<evidence type="ECO:0000256" key="3">
    <source>
        <dbReference type="ARBA" id="ARBA00022827"/>
    </source>
</evidence>
<dbReference type="Pfam" id="PF07992">
    <property type="entry name" value="Pyr_redox_2"/>
    <property type="match status" value="1"/>
</dbReference>
<dbReference type="Gene3D" id="3.50.50.60">
    <property type="entry name" value="FAD/NAD(P)-binding domain"/>
    <property type="match status" value="2"/>
</dbReference>
<dbReference type="PANTHER" id="PTHR43014">
    <property type="entry name" value="MERCURIC REDUCTASE"/>
    <property type="match status" value="1"/>
</dbReference>
<dbReference type="InterPro" id="IPR023753">
    <property type="entry name" value="FAD/NAD-binding_dom"/>
</dbReference>
<dbReference type="AlphaFoldDB" id="A0A3B0Z243"/>
<proteinExistence type="inferred from homology"/>
<gene>
    <name evidence="6" type="ORF">MNBD_GAMMA14-2312</name>
</gene>
<dbReference type="EMBL" id="UOFM01000107">
    <property type="protein sequence ID" value="VAW74786.1"/>
    <property type="molecule type" value="Genomic_DNA"/>
</dbReference>
<dbReference type="SUPFAM" id="SSF51905">
    <property type="entry name" value="FAD/NAD(P)-binding domain"/>
    <property type="match status" value="1"/>
</dbReference>
<feature type="domain" description="Pyridine nucleotide-disulphide oxidoreductase dimerisation" evidence="4">
    <location>
        <begin position="345"/>
        <end position="450"/>
    </location>
</feature>